<dbReference type="GO" id="GO:0005516">
    <property type="term" value="F:calmodulin binding"/>
    <property type="evidence" value="ECO:0007669"/>
    <property type="project" value="TreeGrafter"/>
</dbReference>
<dbReference type="PANTHER" id="PTHR22706">
    <property type="entry name" value="ASSEMBLY FACTOR FOR SPINDLE MICROTUBULES"/>
    <property type="match status" value="1"/>
</dbReference>
<dbReference type="CDD" id="cd23767">
    <property type="entry name" value="IQCD"/>
    <property type="match status" value="2"/>
</dbReference>
<name>A0A915EDR5_9BILA</name>
<dbReference type="SUPFAM" id="SSF52540">
    <property type="entry name" value="P-loop containing nucleoside triphosphate hydrolases"/>
    <property type="match status" value="2"/>
</dbReference>
<dbReference type="PANTHER" id="PTHR22706:SF2">
    <property type="entry name" value="SFI1 SPINDLE BODY DOMAIN-CONTAINING PROTEIN"/>
    <property type="match status" value="1"/>
</dbReference>
<accession>A0A915EDR5</accession>
<feature type="region of interest" description="Disordered" evidence="1">
    <location>
        <begin position="607"/>
        <end position="637"/>
    </location>
</feature>
<organism evidence="2 3">
    <name type="scientific">Ditylenchus dipsaci</name>
    <dbReference type="NCBI Taxonomy" id="166011"/>
    <lineage>
        <taxon>Eukaryota</taxon>
        <taxon>Metazoa</taxon>
        <taxon>Ecdysozoa</taxon>
        <taxon>Nematoda</taxon>
        <taxon>Chromadorea</taxon>
        <taxon>Rhabditida</taxon>
        <taxon>Tylenchina</taxon>
        <taxon>Tylenchomorpha</taxon>
        <taxon>Sphaerularioidea</taxon>
        <taxon>Anguinidae</taxon>
        <taxon>Anguininae</taxon>
        <taxon>Ditylenchus</taxon>
    </lineage>
</organism>
<dbReference type="GO" id="GO:0000922">
    <property type="term" value="C:spindle pole"/>
    <property type="evidence" value="ECO:0007669"/>
    <property type="project" value="TreeGrafter"/>
</dbReference>
<evidence type="ECO:0000256" key="1">
    <source>
        <dbReference type="SAM" id="MobiDB-lite"/>
    </source>
</evidence>
<dbReference type="PROSITE" id="PS50096">
    <property type="entry name" value="IQ"/>
    <property type="match status" value="7"/>
</dbReference>
<dbReference type="GO" id="GO:0051295">
    <property type="term" value="P:establishment of meiotic spindle localization"/>
    <property type="evidence" value="ECO:0007669"/>
    <property type="project" value="TreeGrafter"/>
</dbReference>
<dbReference type="GO" id="GO:0007051">
    <property type="term" value="P:spindle organization"/>
    <property type="evidence" value="ECO:0007669"/>
    <property type="project" value="TreeGrafter"/>
</dbReference>
<dbReference type="InterPro" id="IPR051185">
    <property type="entry name" value="ASPM"/>
</dbReference>
<dbReference type="Proteomes" id="UP000887574">
    <property type="component" value="Unplaced"/>
</dbReference>
<evidence type="ECO:0000313" key="2">
    <source>
        <dbReference type="Proteomes" id="UP000887574"/>
    </source>
</evidence>
<keyword evidence="2" id="KW-1185">Reference proteome</keyword>
<dbReference type="GO" id="GO:0000278">
    <property type="term" value="P:mitotic cell cycle"/>
    <property type="evidence" value="ECO:0007669"/>
    <property type="project" value="TreeGrafter"/>
</dbReference>
<feature type="compositionally biased region" description="Polar residues" evidence="1">
    <location>
        <begin position="607"/>
        <end position="626"/>
    </location>
</feature>
<proteinExistence type="predicted"/>
<dbReference type="SUPFAM" id="SSF47576">
    <property type="entry name" value="Calponin-homology domain, CH-domain"/>
    <property type="match status" value="1"/>
</dbReference>
<sequence length="927" mass="106787">MIENLVVHKVVPSVPYMFLKTAGYKSMHDIFSYLSREIISGTTLLPKVLSQIGFEVSYKQGVFEEYNYQVQNFIPDLTDGVILSKLLEIIAMKNGHQFVEIIEKLRNPGGRISARRHGSWEKETLMDFVWKLVGIFVGQLDGGVELDLRRESIALFTMNLSQTSANSSSIQTCGLMQDTDALLQVYKQMGQMCGVQVNKFLDLKDGEFSSGRLIDKVLTATCEEFDLPQNVFHVQRLGEAQLQIFSRFFLANLAELKRLDTAVVRIQTWWRGFMTKKAQKIQKDEETALALIKIQMNCHRAASDEEETILRFNEIQEHAAIKIQSLVRKFLASRYVEKLKETKNKELEGRIQKIKDQAAVKIQALVRRFLARCEVERIRHDKPEDEDEEEPFVAISMPQDEAAIKIQCLVRRFLACRVVNRLRVAKLNEQDEEELNCLRQKAAIKIQCLIRRFLAYRHVQHLKAAFQTSQQEKLIQEAQLEQAKVQAVTKIQSVVRGYLVRCELQRWNRAAVKIQSMIRKFLACRYTTRLKLAKTEEEALRIQKVQEKAATRIQALIRGFLARCEVTKIKQAQLDEFEIINESKWNSALEQDDAFEAIQIIDDHKIPTSSCSNQKESMEFQQSQPTEDAAGQDKSSNSEMLDFLRYARAKATQIVGRTQECDRQFKLLQLSLQSQPKDQLTSARSTDSGVSSAAASAPPTFSSDPQPKLEEVRKKIDPQEEQEAAIKIQSWYRGCCQRRKMPAEQLEQIQKRLLEVRYAPCQEENPQQERSEPINRRIDRHLEGIVSSSLSERRIAALRLSRLTKTSSIVADYVLRRNGLASILDALENMNRSEAHLLVIRPLSCLVLTLLKNSAIQINNHYKDEEVVRENAYILGALKSYKGFQEALKEAKFEWYLEHLSKIFRRLPHTDARFIVLEEMLDKLIEK</sequence>
<dbReference type="AlphaFoldDB" id="A0A915EDR5"/>
<feature type="compositionally biased region" description="Low complexity" evidence="1">
    <location>
        <begin position="676"/>
        <end position="704"/>
    </location>
</feature>
<dbReference type="Gene3D" id="1.20.5.190">
    <property type="match status" value="4"/>
</dbReference>
<dbReference type="InterPro" id="IPR027417">
    <property type="entry name" value="P-loop_NTPase"/>
</dbReference>
<dbReference type="WBParaSite" id="jg5041">
    <property type="protein sequence ID" value="jg5041"/>
    <property type="gene ID" value="jg5041"/>
</dbReference>
<protein>
    <submittedName>
        <fullName evidence="3">Uncharacterized protein</fullName>
    </submittedName>
</protein>
<reference evidence="3" key="1">
    <citation type="submission" date="2022-11" db="UniProtKB">
        <authorList>
            <consortium name="WormBaseParasite"/>
        </authorList>
    </citation>
    <scope>IDENTIFICATION</scope>
</reference>
<evidence type="ECO:0000313" key="3">
    <source>
        <dbReference type="WBParaSite" id="jg5041"/>
    </source>
</evidence>
<dbReference type="InterPro" id="IPR000048">
    <property type="entry name" value="IQ_motif_EF-hand-BS"/>
</dbReference>
<feature type="region of interest" description="Disordered" evidence="1">
    <location>
        <begin position="676"/>
        <end position="708"/>
    </location>
</feature>
<dbReference type="InterPro" id="IPR036872">
    <property type="entry name" value="CH_dom_sf"/>
</dbReference>
<dbReference type="SMART" id="SM00015">
    <property type="entry name" value="IQ"/>
    <property type="match status" value="9"/>
</dbReference>
<dbReference type="Pfam" id="PF00612">
    <property type="entry name" value="IQ"/>
    <property type="match status" value="9"/>
</dbReference>